<dbReference type="AlphaFoldDB" id="A0AAD9PB93"/>
<proteinExistence type="predicted"/>
<evidence type="ECO:0000313" key="3">
    <source>
        <dbReference type="Proteomes" id="UP001209878"/>
    </source>
</evidence>
<dbReference type="Proteomes" id="UP001209878">
    <property type="component" value="Unassembled WGS sequence"/>
</dbReference>
<feature type="region of interest" description="Disordered" evidence="1">
    <location>
        <begin position="1"/>
        <end position="35"/>
    </location>
</feature>
<evidence type="ECO:0000313" key="2">
    <source>
        <dbReference type="EMBL" id="KAK2191583.1"/>
    </source>
</evidence>
<protein>
    <submittedName>
        <fullName evidence="2">Uncharacterized protein</fullName>
    </submittedName>
</protein>
<gene>
    <name evidence="2" type="ORF">NP493_50g00055</name>
</gene>
<keyword evidence="3" id="KW-1185">Reference proteome</keyword>
<organism evidence="2 3">
    <name type="scientific">Ridgeia piscesae</name>
    <name type="common">Tubeworm</name>
    <dbReference type="NCBI Taxonomy" id="27915"/>
    <lineage>
        <taxon>Eukaryota</taxon>
        <taxon>Metazoa</taxon>
        <taxon>Spiralia</taxon>
        <taxon>Lophotrochozoa</taxon>
        <taxon>Annelida</taxon>
        <taxon>Polychaeta</taxon>
        <taxon>Sedentaria</taxon>
        <taxon>Canalipalpata</taxon>
        <taxon>Sabellida</taxon>
        <taxon>Siboglinidae</taxon>
        <taxon>Ridgeia</taxon>
    </lineage>
</organism>
<accession>A0AAD9PB93</accession>
<name>A0AAD9PB93_RIDPI</name>
<evidence type="ECO:0000256" key="1">
    <source>
        <dbReference type="SAM" id="MobiDB-lite"/>
    </source>
</evidence>
<dbReference type="EMBL" id="JAODUO010000049">
    <property type="protein sequence ID" value="KAK2191583.1"/>
    <property type="molecule type" value="Genomic_DNA"/>
</dbReference>
<comment type="caution">
    <text evidence="2">The sequence shown here is derived from an EMBL/GenBank/DDBJ whole genome shotgun (WGS) entry which is preliminary data.</text>
</comment>
<reference evidence="2" key="1">
    <citation type="journal article" date="2023" name="Mol. Biol. Evol.">
        <title>Third-Generation Sequencing Reveals the Adaptive Role of the Epigenome in Three Deep-Sea Polychaetes.</title>
        <authorList>
            <person name="Perez M."/>
            <person name="Aroh O."/>
            <person name="Sun Y."/>
            <person name="Lan Y."/>
            <person name="Juniper S.K."/>
            <person name="Young C.R."/>
            <person name="Angers B."/>
            <person name="Qian P.Y."/>
        </authorList>
    </citation>
    <scope>NUCLEOTIDE SEQUENCE</scope>
    <source>
        <strain evidence="2">R07B-5</strain>
    </source>
</reference>
<sequence length="69" mass="7518">MSCMLSRSDATQEDLGDLVKTNNPEEINIDDDEDTDEETVEELVATQAVPTEIFGGLVKEDEDNTGGDI</sequence>